<dbReference type="AlphaFoldDB" id="A0AAV7VCT5"/>
<feature type="region of interest" description="Disordered" evidence="1">
    <location>
        <begin position="1"/>
        <end position="20"/>
    </location>
</feature>
<evidence type="ECO:0000313" key="3">
    <source>
        <dbReference type="Proteomes" id="UP001066276"/>
    </source>
</evidence>
<comment type="caution">
    <text evidence="2">The sequence shown here is derived from an EMBL/GenBank/DDBJ whole genome shotgun (WGS) entry which is preliminary data.</text>
</comment>
<protein>
    <submittedName>
        <fullName evidence="2">Uncharacterized protein</fullName>
    </submittedName>
</protein>
<evidence type="ECO:0000313" key="2">
    <source>
        <dbReference type="EMBL" id="KAJ1199162.1"/>
    </source>
</evidence>
<organism evidence="2 3">
    <name type="scientific">Pleurodeles waltl</name>
    <name type="common">Iberian ribbed newt</name>
    <dbReference type="NCBI Taxonomy" id="8319"/>
    <lineage>
        <taxon>Eukaryota</taxon>
        <taxon>Metazoa</taxon>
        <taxon>Chordata</taxon>
        <taxon>Craniata</taxon>
        <taxon>Vertebrata</taxon>
        <taxon>Euteleostomi</taxon>
        <taxon>Amphibia</taxon>
        <taxon>Batrachia</taxon>
        <taxon>Caudata</taxon>
        <taxon>Salamandroidea</taxon>
        <taxon>Salamandridae</taxon>
        <taxon>Pleurodelinae</taxon>
        <taxon>Pleurodeles</taxon>
    </lineage>
</organism>
<dbReference type="Proteomes" id="UP001066276">
    <property type="component" value="Chromosome 2_1"/>
</dbReference>
<reference evidence="2" key="1">
    <citation type="journal article" date="2022" name="bioRxiv">
        <title>Sequencing and chromosome-scale assembly of the giantPleurodeles waltlgenome.</title>
        <authorList>
            <person name="Brown T."/>
            <person name="Elewa A."/>
            <person name="Iarovenko S."/>
            <person name="Subramanian E."/>
            <person name="Araus A.J."/>
            <person name="Petzold A."/>
            <person name="Susuki M."/>
            <person name="Suzuki K.-i.T."/>
            <person name="Hayashi T."/>
            <person name="Toyoda A."/>
            <person name="Oliveira C."/>
            <person name="Osipova E."/>
            <person name="Leigh N.D."/>
            <person name="Simon A."/>
            <person name="Yun M.H."/>
        </authorList>
    </citation>
    <scope>NUCLEOTIDE SEQUENCE</scope>
    <source>
        <strain evidence="2">20211129_DDA</strain>
        <tissue evidence="2">Liver</tissue>
    </source>
</reference>
<proteinExistence type="predicted"/>
<evidence type="ECO:0000256" key="1">
    <source>
        <dbReference type="SAM" id="MobiDB-lite"/>
    </source>
</evidence>
<name>A0AAV7VCT5_PLEWA</name>
<gene>
    <name evidence="2" type="ORF">NDU88_003000</name>
</gene>
<feature type="compositionally biased region" description="Basic and acidic residues" evidence="1">
    <location>
        <begin position="118"/>
        <end position="137"/>
    </location>
</feature>
<keyword evidence="3" id="KW-1185">Reference proteome</keyword>
<accession>A0AAV7VCT5</accession>
<feature type="compositionally biased region" description="Basic and acidic residues" evidence="1">
    <location>
        <begin position="11"/>
        <end position="20"/>
    </location>
</feature>
<sequence>MCPCSGPAPKQRPESWDLESHQEMWQQSMGLVDAPLSAHFQVQPRNKDRNPGTLSPTRRCGSNPRDYAACPKAPAFRSGPETKTRILGPLVPPGDVAAIRRASRCALKCPRSGPAPKQRPESWDDSEKNDEELKNSLKDFIQASVSKAV</sequence>
<dbReference type="EMBL" id="JANPWB010000003">
    <property type="protein sequence ID" value="KAJ1199162.1"/>
    <property type="molecule type" value="Genomic_DNA"/>
</dbReference>
<feature type="region of interest" description="Disordered" evidence="1">
    <location>
        <begin position="108"/>
        <end position="138"/>
    </location>
</feature>
<feature type="region of interest" description="Disordered" evidence="1">
    <location>
        <begin position="43"/>
        <end position="89"/>
    </location>
</feature>